<dbReference type="Proteomes" id="UP000887563">
    <property type="component" value="Unplaced"/>
</dbReference>
<sequence length="52" mass="5944">MCVERPSTRAEITFPRAESERVDNIIVYLFSSSVQIIHTIESEQFGRVCAIN</sequence>
<evidence type="ECO:0000313" key="1">
    <source>
        <dbReference type="Proteomes" id="UP000887563"/>
    </source>
</evidence>
<dbReference type="AlphaFoldDB" id="A0A914MGQ5"/>
<organism evidence="1 2">
    <name type="scientific">Meloidogyne incognita</name>
    <name type="common">Southern root-knot nematode worm</name>
    <name type="synonym">Oxyuris incognita</name>
    <dbReference type="NCBI Taxonomy" id="6306"/>
    <lineage>
        <taxon>Eukaryota</taxon>
        <taxon>Metazoa</taxon>
        <taxon>Ecdysozoa</taxon>
        <taxon>Nematoda</taxon>
        <taxon>Chromadorea</taxon>
        <taxon>Rhabditida</taxon>
        <taxon>Tylenchina</taxon>
        <taxon>Tylenchomorpha</taxon>
        <taxon>Tylenchoidea</taxon>
        <taxon>Meloidogynidae</taxon>
        <taxon>Meloidogyninae</taxon>
        <taxon>Meloidogyne</taxon>
        <taxon>Meloidogyne incognita group</taxon>
    </lineage>
</organism>
<protein>
    <submittedName>
        <fullName evidence="2">Uncharacterized protein</fullName>
    </submittedName>
</protein>
<accession>A0A914MGQ5</accession>
<reference evidence="2" key="1">
    <citation type="submission" date="2022-11" db="UniProtKB">
        <authorList>
            <consortium name="WormBaseParasite"/>
        </authorList>
    </citation>
    <scope>IDENTIFICATION</scope>
</reference>
<keyword evidence="1" id="KW-1185">Reference proteome</keyword>
<dbReference type="WBParaSite" id="Minc3s01456g23963">
    <property type="protein sequence ID" value="Minc3s01456g23963"/>
    <property type="gene ID" value="Minc3s01456g23963"/>
</dbReference>
<proteinExistence type="predicted"/>
<name>A0A914MGQ5_MELIC</name>
<evidence type="ECO:0000313" key="2">
    <source>
        <dbReference type="WBParaSite" id="Minc3s01456g23963"/>
    </source>
</evidence>